<sequence length="312" mass="36330">MKKNFILIEGIPGSGKSTFARFLSNQFERNGRACRLFLETTYEHPIIESTGREDDSLFIKSFYDRWSKFLDNLPEDEVVVLESAFLQSPIVHLLHKDADRELIKSLIMKVSNRLSMENCTLIYFYQKDAPAAIDKMLKARGGREYLLHKHNEYKDEPYFRNRIEQGPESHISFFLEYAVLAHEVVRELTISTEIIENSFADYGSYQKYVLEKLNLKHYPDPVLEASLMEKYSGLYHNREMDLTISVEFINDGLWIFGNKSLKPKSSDQFYLDDISATVRFITDKTKVTGILITEKDLYANRNDHGTAFERIS</sequence>
<evidence type="ECO:0008006" key="3">
    <source>
        <dbReference type="Google" id="ProtNLM"/>
    </source>
</evidence>
<dbReference type="InterPro" id="IPR027417">
    <property type="entry name" value="P-loop_NTPase"/>
</dbReference>
<proteinExistence type="predicted"/>
<comment type="caution">
    <text evidence="1">The sequence shown here is derived from an EMBL/GenBank/DDBJ whole genome shotgun (WGS) entry which is preliminary data.</text>
</comment>
<keyword evidence="2" id="KW-1185">Reference proteome</keyword>
<evidence type="ECO:0000313" key="2">
    <source>
        <dbReference type="Proteomes" id="UP001306950"/>
    </source>
</evidence>
<dbReference type="EMBL" id="JAZHPZ010000002">
    <property type="protein sequence ID" value="MEF2965376.1"/>
    <property type="molecule type" value="Genomic_DNA"/>
</dbReference>
<evidence type="ECO:0000313" key="1">
    <source>
        <dbReference type="EMBL" id="MEF2965376.1"/>
    </source>
</evidence>
<reference evidence="1 2" key="1">
    <citation type="submission" date="2024-02" db="EMBL/GenBank/DDBJ databases">
        <title>A nitrogen-fixing paenibacillus bacterium.</title>
        <authorList>
            <person name="Zhang W.L."/>
            <person name="Chen S.F."/>
        </authorList>
    </citation>
    <scope>NUCLEOTIDE SEQUENCE [LARGE SCALE GENOMIC DNA]</scope>
    <source>
        <strain evidence="1 2">M1</strain>
    </source>
</reference>
<gene>
    <name evidence="1" type="ORF">V3851_05975</name>
</gene>
<dbReference type="SUPFAM" id="SSF52540">
    <property type="entry name" value="P-loop containing nucleoside triphosphate hydrolases"/>
    <property type="match status" value="1"/>
</dbReference>
<accession>A0ABU7VNS4</accession>
<dbReference type="Gene3D" id="3.40.50.300">
    <property type="entry name" value="P-loop containing nucleotide triphosphate hydrolases"/>
    <property type="match status" value="1"/>
</dbReference>
<organism evidence="1 2">
    <name type="scientific">Paenibacillus haidiansis</name>
    <dbReference type="NCBI Taxonomy" id="1574488"/>
    <lineage>
        <taxon>Bacteria</taxon>
        <taxon>Bacillati</taxon>
        <taxon>Bacillota</taxon>
        <taxon>Bacilli</taxon>
        <taxon>Bacillales</taxon>
        <taxon>Paenibacillaceae</taxon>
        <taxon>Paenibacillus</taxon>
    </lineage>
</organism>
<dbReference type="Proteomes" id="UP001306950">
    <property type="component" value="Unassembled WGS sequence"/>
</dbReference>
<protein>
    <recommendedName>
        <fullName evidence="3">Thymidylate kinase</fullName>
    </recommendedName>
</protein>
<dbReference type="RefSeq" id="WP_331845608.1">
    <property type="nucleotide sequence ID" value="NZ_JAZHPZ010000002.1"/>
</dbReference>
<name>A0ABU7VNS4_9BACL</name>